<sequence length="239" mass="27039">MAGYFVHWLACDVFFQDHCQRTETASAIDKIDNDINTIWTEFENSTNTAVRTAERVESFCLELSENRSSQIEIRHRISFLSALQRLANLINNIPNSVSTLWLEKVSSCLVDISSYKEKLIEQSRESKILNKLLNEVETVLCNEGVRSAGEDCSSLPNILSLLSLANCTHSLTARLVSDFIYPKLVQPAKDHYEMLTSVFAGVNKMRSSWSDVLGPKYTGQVEAFLDQTLLTFLLTFIDK</sequence>
<proteinExistence type="predicted"/>
<protein>
    <submittedName>
        <fullName evidence="1">Uncharacterized protein</fullName>
    </submittedName>
</protein>
<evidence type="ECO:0000313" key="2">
    <source>
        <dbReference type="Proteomes" id="UP001196413"/>
    </source>
</evidence>
<dbReference type="AlphaFoldDB" id="A0AAD5R0W7"/>
<gene>
    <name evidence="1" type="ORF">KIN20_028328</name>
</gene>
<dbReference type="EMBL" id="JAHQIW010005893">
    <property type="protein sequence ID" value="KAJ1367419.1"/>
    <property type="molecule type" value="Genomic_DNA"/>
</dbReference>
<name>A0AAD5R0W7_PARTN</name>
<dbReference type="Proteomes" id="UP001196413">
    <property type="component" value="Unassembled WGS sequence"/>
</dbReference>
<keyword evidence="2" id="KW-1185">Reference proteome</keyword>
<accession>A0AAD5R0W7</accession>
<organism evidence="1 2">
    <name type="scientific">Parelaphostrongylus tenuis</name>
    <name type="common">Meningeal worm</name>
    <dbReference type="NCBI Taxonomy" id="148309"/>
    <lineage>
        <taxon>Eukaryota</taxon>
        <taxon>Metazoa</taxon>
        <taxon>Ecdysozoa</taxon>
        <taxon>Nematoda</taxon>
        <taxon>Chromadorea</taxon>
        <taxon>Rhabditida</taxon>
        <taxon>Rhabditina</taxon>
        <taxon>Rhabditomorpha</taxon>
        <taxon>Strongyloidea</taxon>
        <taxon>Metastrongylidae</taxon>
        <taxon>Parelaphostrongylus</taxon>
    </lineage>
</organism>
<comment type="caution">
    <text evidence="1">The sequence shown here is derived from an EMBL/GenBank/DDBJ whole genome shotgun (WGS) entry which is preliminary data.</text>
</comment>
<feature type="non-terminal residue" evidence="1">
    <location>
        <position position="1"/>
    </location>
</feature>
<evidence type="ECO:0000313" key="1">
    <source>
        <dbReference type="EMBL" id="KAJ1367419.1"/>
    </source>
</evidence>
<reference evidence="1" key="1">
    <citation type="submission" date="2021-06" db="EMBL/GenBank/DDBJ databases">
        <title>Parelaphostrongylus tenuis whole genome reference sequence.</title>
        <authorList>
            <person name="Garwood T.J."/>
            <person name="Larsen P.A."/>
            <person name="Fountain-Jones N.M."/>
            <person name="Garbe J.R."/>
            <person name="Macchietto M.G."/>
            <person name="Kania S.A."/>
            <person name="Gerhold R.W."/>
            <person name="Richards J.E."/>
            <person name="Wolf T.M."/>
        </authorList>
    </citation>
    <scope>NUCLEOTIDE SEQUENCE</scope>
    <source>
        <strain evidence="1">MNPRO001-30</strain>
        <tissue evidence="1">Meninges</tissue>
    </source>
</reference>